<dbReference type="InterPro" id="IPR000160">
    <property type="entry name" value="GGDEF_dom"/>
</dbReference>
<evidence type="ECO:0000259" key="2">
    <source>
        <dbReference type="PROSITE" id="PS50883"/>
    </source>
</evidence>
<dbReference type="Gene3D" id="3.20.20.450">
    <property type="entry name" value="EAL domain"/>
    <property type="match status" value="1"/>
</dbReference>
<gene>
    <name evidence="4" type="ORF">CHL78_005105</name>
</gene>
<evidence type="ECO:0000313" key="4">
    <source>
        <dbReference type="EMBL" id="RDY28567.1"/>
    </source>
</evidence>
<keyword evidence="1" id="KW-1133">Transmembrane helix</keyword>
<dbReference type="AlphaFoldDB" id="A0A371J7C2"/>
<dbReference type="PANTHER" id="PTHR33121:SF79">
    <property type="entry name" value="CYCLIC DI-GMP PHOSPHODIESTERASE PDED-RELATED"/>
    <property type="match status" value="1"/>
</dbReference>
<dbReference type="OrthoDB" id="9762141at2"/>
<evidence type="ECO:0000256" key="1">
    <source>
        <dbReference type="SAM" id="Phobius"/>
    </source>
</evidence>
<dbReference type="PROSITE" id="PS50883">
    <property type="entry name" value="EAL"/>
    <property type="match status" value="1"/>
</dbReference>
<dbReference type="SUPFAM" id="SSF55073">
    <property type="entry name" value="Nucleotide cyclase"/>
    <property type="match status" value="1"/>
</dbReference>
<dbReference type="Gene3D" id="3.30.450.20">
    <property type="entry name" value="PAS domain"/>
    <property type="match status" value="1"/>
</dbReference>
<protein>
    <submittedName>
        <fullName evidence="4">EAL domain-containing protein</fullName>
    </submittedName>
</protein>
<keyword evidence="1" id="KW-0472">Membrane</keyword>
<keyword evidence="1" id="KW-0812">Transmembrane</keyword>
<dbReference type="NCBIfam" id="TIGR00254">
    <property type="entry name" value="GGDEF"/>
    <property type="match status" value="1"/>
</dbReference>
<dbReference type="InterPro" id="IPR035919">
    <property type="entry name" value="EAL_sf"/>
</dbReference>
<reference evidence="4 5" key="1">
    <citation type="journal article" date="2017" name="Genome Announc.">
        <title>Draft Genome Sequence of Romboutsia weinsteinii sp. nov. Strain CCRI-19649(T) Isolated from Surface Water.</title>
        <authorList>
            <person name="Maheux A.F."/>
            <person name="Boudreau D.K."/>
            <person name="Berube E."/>
            <person name="Boissinot M."/>
            <person name="Cantin P."/>
            <person name="Raymond F."/>
            <person name="Corbeil J."/>
            <person name="Omar R.F."/>
            <person name="Bergeron M.G."/>
        </authorList>
    </citation>
    <scope>NUCLEOTIDE SEQUENCE [LARGE SCALE GENOMIC DNA]</scope>
    <source>
        <strain evidence="4 5">CCRI-19649</strain>
    </source>
</reference>
<evidence type="ECO:0000259" key="3">
    <source>
        <dbReference type="PROSITE" id="PS50887"/>
    </source>
</evidence>
<dbReference type="InterPro" id="IPR050706">
    <property type="entry name" value="Cyclic-di-GMP_PDE-like"/>
</dbReference>
<feature type="domain" description="EAL" evidence="2">
    <location>
        <begin position="486"/>
        <end position="739"/>
    </location>
</feature>
<dbReference type="CDD" id="cd01949">
    <property type="entry name" value="GGDEF"/>
    <property type="match status" value="1"/>
</dbReference>
<dbReference type="InterPro" id="IPR001633">
    <property type="entry name" value="EAL_dom"/>
</dbReference>
<keyword evidence="5" id="KW-1185">Reference proteome</keyword>
<proteinExistence type="predicted"/>
<dbReference type="Gene3D" id="3.30.70.270">
    <property type="match status" value="1"/>
</dbReference>
<dbReference type="PROSITE" id="PS50887">
    <property type="entry name" value="GGDEF"/>
    <property type="match status" value="1"/>
</dbReference>
<dbReference type="InterPro" id="IPR029787">
    <property type="entry name" value="Nucleotide_cyclase"/>
</dbReference>
<dbReference type="Pfam" id="PF00563">
    <property type="entry name" value="EAL"/>
    <property type="match status" value="1"/>
</dbReference>
<feature type="transmembrane region" description="Helical" evidence="1">
    <location>
        <begin position="12"/>
        <end position="31"/>
    </location>
</feature>
<dbReference type="InterPro" id="IPR043128">
    <property type="entry name" value="Rev_trsase/Diguanyl_cyclase"/>
</dbReference>
<dbReference type="SUPFAM" id="SSF141868">
    <property type="entry name" value="EAL domain-like"/>
    <property type="match status" value="1"/>
</dbReference>
<dbReference type="Pfam" id="PF00990">
    <property type="entry name" value="GGDEF"/>
    <property type="match status" value="1"/>
</dbReference>
<comment type="caution">
    <text evidence="4">The sequence shown here is derived from an EMBL/GenBank/DDBJ whole genome shotgun (WGS) entry which is preliminary data.</text>
</comment>
<dbReference type="PANTHER" id="PTHR33121">
    <property type="entry name" value="CYCLIC DI-GMP PHOSPHODIESTERASE PDEF"/>
    <property type="match status" value="1"/>
</dbReference>
<dbReference type="CDD" id="cd01948">
    <property type="entry name" value="EAL"/>
    <property type="match status" value="1"/>
</dbReference>
<dbReference type="SMART" id="SM00052">
    <property type="entry name" value="EAL"/>
    <property type="match status" value="1"/>
</dbReference>
<feature type="transmembrane region" description="Helical" evidence="1">
    <location>
        <begin position="283"/>
        <end position="302"/>
    </location>
</feature>
<organism evidence="4 5">
    <name type="scientific">Romboutsia weinsteinii</name>
    <dbReference type="NCBI Taxonomy" id="2020949"/>
    <lineage>
        <taxon>Bacteria</taxon>
        <taxon>Bacillati</taxon>
        <taxon>Bacillota</taxon>
        <taxon>Clostridia</taxon>
        <taxon>Peptostreptococcales</taxon>
        <taxon>Peptostreptococcaceae</taxon>
        <taxon>Romboutsia</taxon>
    </lineage>
</organism>
<name>A0A371J7C2_9FIRM</name>
<dbReference type="GO" id="GO:0071111">
    <property type="term" value="F:cyclic-guanylate-specific phosphodiesterase activity"/>
    <property type="evidence" value="ECO:0007669"/>
    <property type="project" value="InterPro"/>
</dbReference>
<dbReference type="Proteomes" id="UP000215694">
    <property type="component" value="Unassembled WGS sequence"/>
</dbReference>
<sequence>MTSKHVFKYKLVVQATVIVFILSLIGAIFFIEIKGTLSQQTMQNITQITSYISENIDKSIENSLGEIEILSNYISVYNNRNKEKIHSIIEKQLDNKNSLVKNIHFVNKQGQVLSKNSTNNVSNEEYFKNAILGKTYVSKPVKSDVDGLHYITYSKPLYQEENIIGMVFGSNTIEDITNKINLEIYSDRGNLVIIDNEGNVILSYDEDIMNKNLLKVTSSGDPSNKRIKDDIKRYADHGLEKIYIDNEYRYVGYSRIKTSKGWYVVTSIPAKDFLYNANNIDKIIKISIILVISIGVIIHLYISRIKKINQRKLEKLAFEDHLTGINNYKRFLIEAKDFIIRSNISKYAIISFDIDRFKIINDVHGYHTGDEILKAIADNIRNHMGENTVYGKFSNDLFGIMLCLDNDEKDILRIVKLINNEIANVEFEDKKINIKASIGIYFIEDENIDIKRFIDNANLARTKAKIIQNQNYYVFDTELKQCHHSLIKIEQDIATGIKNNEFSVYYQAKFNIDGSKIVGAEALIRWNHTDMGMISPCKFIPIAEKSGDINLIGRWVFEHVCKKLSEWKHNSYDLVPISINLSRVELYQPDLRQFLQNTVEKYGVDSKLIEIEITETTALNDVDFINRKIKDIKSLGIAISMDDFGTGNSTLSNLKLVDIDILKIDRTLVSDIENDLKSKEMVATIIELSKKLGLEVVCEGVENLEQVQILKHTKCDIIQGFVFARPVDSLEFEHMIKNK</sequence>
<accession>A0A371J7C2</accession>
<evidence type="ECO:0000313" key="5">
    <source>
        <dbReference type="Proteomes" id="UP000215694"/>
    </source>
</evidence>
<dbReference type="EMBL" id="NOJY02000006">
    <property type="protein sequence ID" value="RDY28567.1"/>
    <property type="molecule type" value="Genomic_DNA"/>
</dbReference>
<feature type="domain" description="GGDEF" evidence="3">
    <location>
        <begin position="345"/>
        <end position="477"/>
    </location>
</feature>
<dbReference type="RefSeq" id="WP_094366287.1">
    <property type="nucleotide sequence ID" value="NZ_NOJY02000006.1"/>
</dbReference>
<dbReference type="SMART" id="SM00267">
    <property type="entry name" value="GGDEF"/>
    <property type="match status" value="1"/>
</dbReference>
<dbReference type="CDD" id="cd12914">
    <property type="entry name" value="PDC1_DGC_like"/>
    <property type="match status" value="1"/>
</dbReference>